<evidence type="ECO:0000256" key="2">
    <source>
        <dbReference type="ARBA" id="ARBA00010621"/>
    </source>
</evidence>
<dbReference type="HAMAP" id="MF_01006">
    <property type="entry name" value="Undec_diphosphatase"/>
    <property type="match status" value="1"/>
</dbReference>
<dbReference type="PANTHER" id="PTHR30622:SF2">
    <property type="entry name" value="UNDECAPRENYL-DIPHOSPHATASE"/>
    <property type="match status" value="1"/>
</dbReference>
<dbReference type="Pfam" id="PF02673">
    <property type="entry name" value="BacA"/>
    <property type="match status" value="1"/>
</dbReference>
<evidence type="ECO:0000256" key="4">
    <source>
        <dbReference type="ARBA" id="ARBA00021581"/>
    </source>
</evidence>
<dbReference type="GO" id="GO:0009252">
    <property type="term" value="P:peptidoglycan biosynthetic process"/>
    <property type="evidence" value="ECO:0007669"/>
    <property type="project" value="UniProtKB-KW"/>
</dbReference>
<name>R4PVT8_9BACT</name>
<keyword evidence="9 14" id="KW-0472">Membrane</keyword>
<evidence type="ECO:0000256" key="13">
    <source>
        <dbReference type="ARBA" id="ARBA00047594"/>
    </source>
</evidence>
<comment type="subcellular location">
    <subcellularLocation>
        <location evidence="1 14">Cell membrane</location>
        <topology evidence="1 14">Multi-pass membrane protein</topology>
    </subcellularLocation>
</comment>
<keyword evidence="14" id="KW-0573">Peptidoglycan synthesis</keyword>
<dbReference type="PANTHER" id="PTHR30622">
    <property type="entry name" value="UNDECAPRENYL-DIPHOSPHATASE"/>
    <property type="match status" value="1"/>
</dbReference>
<dbReference type="PATRIC" id="fig|1332188.3.peg.656"/>
<feature type="transmembrane region" description="Helical" evidence="14">
    <location>
        <begin position="213"/>
        <end position="234"/>
    </location>
</feature>
<proteinExistence type="inferred from homology"/>
<evidence type="ECO:0000256" key="7">
    <source>
        <dbReference type="ARBA" id="ARBA00022801"/>
    </source>
</evidence>
<evidence type="ECO:0000256" key="5">
    <source>
        <dbReference type="ARBA" id="ARBA00022475"/>
    </source>
</evidence>
<feature type="transmembrane region" description="Helical" evidence="14">
    <location>
        <begin position="180"/>
        <end position="201"/>
    </location>
</feature>
<dbReference type="InterPro" id="IPR003824">
    <property type="entry name" value="UppP"/>
</dbReference>
<dbReference type="OrthoDB" id="9808289at2"/>
<evidence type="ECO:0000256" key="12">
    <source>
        <dbReference type="ARBA" id="ARBA00032932"/>
    </source>
</evidence>
<dbReference type="GO" id="GO:0046677">
    <property type="term" value="P:response to antibiotic"/>
    <property type="evidence" value="ECO:0007669"/>
    <property type="project" value="UniProtKB-UniRule"/>
</dbReference>
<dbReference type="GO" id="GO:0050380">
    <property type="term" value="F:undecaprenyl-diphosphatase activity"/>
    <property type="evidence" value="ECO:0007669"/>
    <property type="project" value="UniProtKB-UniRule"/>
</dbReference>
<comment type="function">
    <text evidence="14">Catalyzes the dephosphorylation of undecaprenyl diphosphate (UPP). Confers resistance to bacitracin.</text>
</comment>
<dbReference type="AlphaFoldDB" id="R4PVT8"/>
<dbReference type="Proteomes" id="UP000013893">
    <property type="component" value="Chromosome"/>
</dbReference>
<dbReference type="GO" id="GO:0005886">
    <property type="term" value="C:plasma membrane"/>
    <property type="evidence" value="ECO:0007669"/>
    <property type="project" value="UniProtKB-SubCell"/>
</dbReference>
<feature type="transmembrane region" description="Helical" evidence="14">
    <location>
        <begin position="78"/>
        <end position="99"/>
    </location>
</feature>
<keyword evidence="5 14" id="KW-1003">Cell membrane</keyword>
<keyword evidence="14" id="KW-0133">Cell shape</keyword>
<organism evidence="15 16">
    <name type="scientific">Candidatus Saccharimonas aalborgensis</name>
    <dbReference type="NCBI Taxonomy" id="1332188"/>
    <lineage>
        <taxon>Bacteria</taxon>
        <taxon>Candidatus Saccharimonadota</taxon>
        <taxon>Candidatus Saccharimonadia</taxon>
        <taxon>Candidatus Saccharimonadales</taxon>
        <taxon>Candidatus Saccharimonadaceae</taxon>
        <taxon>Candidatus Saccharimonas</taxon>
    </lineage>
</organism>
<dbReference type="EC" id="3.6.1.27" evidence="3 14"/>
<dbReference type="GO" id="GO:0071555">
    <property type="term" value="P:cell wall organization"/>
    <property type="evidence" value="ECO:0007669"/>
    <property type="project" value="UniProtKB-KW"/>
</dbReference>
<dbReference type="STRING" id="1332188.L336_0667"/>
<evidence type="ECO:0000256" key="11">
    <source>
        <dbReference type="ARBA" id="ARBA00032707"/>
    </source>
</evidence>
<evidence type="ECO:0000256" key="14">
    <source>
        <dbReference type="HAMAP-Rule" id="MF_01006"/>
    </source>
</evidence>
<gene>
    <name evidence="14" type="primary">uppP</name>
    <name evidence="15" type="ORF">L336_0667</name>
</gene>
<evidence type="ECO:0000313" key="16">
    <source>
        <dbReference type="Proteomes" id="UP000013893"/>
    </source>
</evidence>
<feature type="transmembrane region" description="Helical" evidence="14">
    <location>
        <begin position="246"/>
        <end position="263"/>
    </location>
</feature>
<dbReference type="KEGG" id="saal:L336_0667"/>
<protein>
    <recommendedName>
        <fullName evidence="4 14">Undecaprenyl-diphosphatase</fullName>
        <ecNumber evidence="3 14">3.6.1.27</ecNumber>
    </recommendedName>
    <alternativeName>
        <fullName evidence="12 14">Bacitracin resistance protein</fullName>
    </alternativeName>
    <alternativeName>
        <fullName evidence="11 14">Undecaprenyl pyrophosphate phosphatase</fullName>
    </alternativeName>
</protein>
<keyword evidence="16" id="KW-1185">Reference proteome</keyword>
<reference evidence="15 16" key="1">
    <citation type="journal article" date="2013" name="Nat. Biotechnol.">
        <title>Genome sequences of rare, uncultured bacteria obtained by differential coverage binning of multiple metagenomes.</title>
        <authorList>
            <person name="Albertsen M."/>
            <person name="Hugenholtz P."/>
            <person name="Skarshewski A."/>
            <person name="Nielsen K.L."/>
            <person name="Tyson G.W."/>
            <person name="Nielsen P.H."/>
        </authorList>
    </citation>
    <scope>NUCLEOTIDE SEQUENCE [LARGE SCALE GENOMIC DNA]</scope>
    <source>
        <strain evidence="15">TM71</strain>
    </source>
</reference>
<evidence type="ECO:0000256" key="1">
    <source>
        <dbReference type="ARBA" id="ARBA00004651"/>
    </source>
</evidence>
<accession>R4PVT8</accession>
<feature type="transmembrane region" description="Helical" evidence="14">
    <location>
        <begin position="41"/>
        <end position="58"/>
    </location>
</feature>
<evidence type="ECO:0000313" key="15">
    <source>
        <dbReference type="EMBL" id="AGL62370.1"/>
    </source>
</evidence>
<evidence type="ECO:0000256" key="8">
    <source>
        <dbReference type="ARBA" id="ARBA00022989"/>
    </source>
</evidence>
<keyword evidence="14" id="KW-0961">Cell wall biogenesis/degradation</keyword>
<keyword evidence="7 14" id="KW-0378">Hydrolase</keyword>
<dbReference type="RefSeq" id="WP_015641820.1">
    <property type="nucleotide sequence ID" value="NC_021219.1"/>
</dbReference>
<evidence type="ECO:0000256" key="10">
    <source>
        <dbReference type="ARBA" id="ARBA00023251"/>
    </source>
</evidence>
<sequence length="264" mass="29150">MDILQTVVMGLVQGATEFIPVSSSGHLVIAQHFMKIAPDHLFLEYINIGTLLALITYYRREWRQLVKDIFEQKKYSLAVNIVLTSLPAGLIGFFLADFIDGSSFFVSVYVVLVTLPTIGVVMIILERLPRARSVMRMEELSWHSALTIGFAQVLALIPGVSRSGSTIIAGRLVGLTSSEAARYSFMASLPIMLAVSVKLFLKSSDRLYFIDHMPAIVISNVVAFVAGVSAISFLMRYLSGHSLALFGWYRIILSIAVLSMLLIL</sequence>
<comment type="similarity">
    <text evidence="2 14">Belongs to the UppP family.</text>
</comment>
<feature type="transmembrane region" description="Helical" evidence="14">
    <location>
        <begin position="140"/>
        <end position="160"/>
    </location>
</feature>
<dbReference type="GO" id="GO:0008360">
    <property type="term" value="P:regulation of cell shape"/>
    <property type="evidence" value="ECO:0007669"/>
    <property type="project" value="UniProtKB-KW"/>
</dbReference>
<dbReference type="EMBL" id="CP005957">
    <property type="protein sequence ID" value="AGL62370.1"/>
    <property type="molecule type" value="Genomic_DNA"/>
</dbReference>
<evidence type="ECO:0000256" key="3">
    <source>
        <dbReference type="ARBA" id="ARBA00012374"/>
    </source>
</evidence>
<dbReference type="HOGENOM" id="CLU_060296_2_0_0"/>
<keyword evidence="10 14" id="KW-0046">Antibiotic resistance</keyword>
<comment type="catalytic activity">
    <reaction evidence="13 14">
        <text>di-trans,octa-cis-undecaprenyl diphosphate + H2O = di-trans,octa-cis-undecaprenyl phosphate + phosphate + H(+)</text>
        <dbReference type="Rhea" id="RHEA:28094"/>
        <dbReference type="ChEBI" id="CHEBI:15377"/>
        <dbReference type="ChEBI" id="CHEBI:15378"/>
        <dbReference type="ChEBI" id="CHEBI:43474"/>
        <dbReference type="ChEBI" id="CHEBI:58405"/>
        <dbReference type="ChEBI" id="CHEBI:60392"/>
        <dbReference type="EC" id="3.6.1.27"/>
    </reaction>
</comment>
<keyword evidence="8 14" id="KW-1133">Transmembrane helix</keyword>
<evidence type="ECO:0000256" key="9">
    <source>
        <dbReference type="ARBA" id="ARBA00023136"/>
    </source>
</evidence>
<comment type="miscellaneous">
    <text evidence="14">Bacitracin is thought to be involved in the inhibition of peptidoglycan synthesis by sequestering undecaprenyl diphosphate, thereby reducing the pool of lipid carrier available.</text>
</comment>
<keyword evidence="6 14" id="KW-0812">Transmembrane</keyword>
<evidence type="ECO:0000256" key="6">
    <source>
        <dbReference type="ARBA" id="ARBA00022692"/>
    </source>
</evidence>
<feature type="transmembrane region" description="Helical" evidence="14">
    <location>
        <begin position="105"/>
        <end position="128"/>
    </location>
</feature>